<keyword evidence="9 15" id="KW-0418">Kinase</keyword>
<evidence type="ECO:0000256" key="12">
    <source>
        <dbReference type="ARBA" id="ARBA00023012"/>
    </source>
</evidence>
<dbReference type="GO" id="GO:0000155">
    <property type="term" value="F:phosphorelay sensor kinase activity"/>
    <property type="evidence" value="ECO:0007669"/>
    <property type="project" value="TreeGrafter"/>
</dbReference>
<dbReference type="PANTHER" id="PTHR43547">
    <property type="entry name" value="TWO-COMPONENT HISTIDINE KINASE"/>
    <property type="match status" value="1"/>
</dbReference>
<comment type="caution">
    <text evidence="15">The sequence shown here is derived from an EMBL/GenBank/DDBJ whole genome shotgun (WGS) entry which is preliminary data.</text>
</comment>
<evidence type="ECO:0000256" key="3">
    <source>
        <dbReference type="ARBA" id="ARBA00012438"/>
    </source>
</evidence>
<evidence type="ECO:0000256" key="9">
    <source>
        <dbReference type="ARBA" id="ARBA00022777"/>
    </source>
</evidence>
<dbReference type="GO" id="GO:0005524">
    <property type="term" value="F:ATP binding"/>
    <property type="evidence" value="ECO:0007669"/>
    <property type="project" value="UniProtKB-KW"/>
</dbReference>
<sequence>MKNVKIKLRTKITLLNIVVVFIALIITVIFMCQLRMSWIKKDTEINLMNISKIVSKSPSVIKSLKNKNDKEKVQAYVKSIIDSAKNVDSIIITDLSGNSYGNSEVESIPIRKEIDIGSKAAIENEDNLKEMIQSFGKVIICFVPIRDENNIPLGFVISKVLTTNLEIARYEIIIVFLMLVLSGLLIGSVGSLIISKSVKSSLLGYEAEQISKLFIQKQEVLDTLDEGIIAVDEDYKITFYNKASLSILKIIEEDINDKDIFNIIPNSNLPKVFKNGKAEYNKEMVINNTVIVTNRIPIKDKGKIIGAVTIFRDKTEITKLAEEVTGVKQVVEALRANNHEFMNKLHVILGLIQIGQLEEAKKYILNQTKIQQQKISLVMNKIEDSTIAALILGKISRAKEMGIDLIINPKSNIKKRRGRINSNILVTIIGNLLENAMEAVSLTDKEEKSVEILIEENEKEIRVMVKDSGIGIKKEDIPYLFKRGFSTKGKNRGRGLTILKDVVDNLDGKINFSSDLGEGTEFIVFITKEDQYD</sequence>
<evidence type="ECO:0000256" key="10">
    <source>
        <dbReference type="ARBA" id="ARBA00022840"/>
    </source>
</evidence>
<keyword evidence="13" id="KW-0472">Membrane</keyword>
<dbReference type="InterPro" id="IPR000014">
    <property type="entry name" value="PAS"/>
</dbReference>
<keyword evidence="4" id="KW-1003">Cell membrane</keyword>
<comment type="catalytic activity">
    <reaction evidence="1">
        <text>ATP + protein L-histidine = ADP + protein N-phospho-L-histidine.</text>
        <dbReference type="EC" id="2.7.13.3"/>
    </reaction>
</comment>
<dbReference type="EMBL" id="JAAZWO010000007">
    <property type="protein sequence ID" value="MBC2397650.1"/>
    <property type="molecule type" value="Genomic_DNA"/>
</dbReference>
<evidence type="ECO:0000256" key="13">
    <source>
        <dbReference type="SAM" id="Phobius"/>
    </source>
</evidence>
<evidence type="ECO:0000313" key="16">
    <source>
        <dbReference type="Proteomes" id="UP000563151"/>
    </source>
</evidence>
<keyword evidence="12" id="KW-0902">Two-component regulatory system</keyword>
<evidence type="ECO:0000256" key="7">
    <source>
        <dbReference type="ARBA" id="ARBA00022692"/>
    </source>
</evidence>
<dbReference type="RefSeq" id="WP_035148194.1">
    <property type="nucleotide sequence ID" value="NZ_JAAZWO010000007.1"/>
</dbReference>
<dbReference type="InterPro" id="IPR035965">
    <property type="entry name" value="PAS-like_dom_sf"/>
</dbReference>
<feature type="transmembrane region" description="Helical" evidence="13">
    <location>
        <begin position="172"/>
        <end position="194"/>
    </location>
</feature>
<dbReference type="GO" id="GO:0005886">
    <property type="term" value="C:plasma membrane"/>
    <property type="evidence" value="ECO:0007669"/>
    <property type="project" value="UniProtKB-SubCell"/>
</dbReference>
<evidence type="ECO:0000256" key="2">
    <source>
        <dbReference type="ARBA" id="ARBA00004651"/>
    </source>
</evidence>
<dbReference type="InterPro" id="IPR005467">
    <property type="entry name" value="His_kinase_dom"/>
</dbReference>
<dbReference type="PROSITE" id="PS50109">
    <property type="entry name" value="HIS_KIN"/>
    <property type="match status" value="1"/>
</dbReference>
<dbReference type="PRINTS" id="PR00344">
    <property type="entry name" value="BCTRLSENSOR"/>
</dbReference>
<dbReference type="Pfam" id="PF02518">
    <property type="entry name" value="HATPase_c"/>
    <property type="match status" value="1"/>
</dbReference>
<evidence type="ECO:0000256" key="5">
    <source>
        <dbReference type="ARBA" id="ARBA00022553"/>
    </source>
</evidence>
<evidence type="ECO:0000256" key="6">
    <source>
        <dbReference type="ARBA" id="ARBA00022679"/>
    </source>
</evidence>
<keyword evidence="7 13" id="KW-0812">Transmembrane</keyword>
<dbReference type="AlphaFoldDB" id="A0A923E715"/>
<reference evidence="15 16" key="1">
    <citation type="submission" date="2020-04" db="EMBL/GenBank/DDBJ databases">
        <title>Genomic insights into acetone-butanol-ethanol (ABE) fermentation by sequencing solventogenic clostridia strains.</title>
        <authorList>
            <person name="Brown S."/>
        </authorList>
    </citation>
    <scope>NUCLEOTIDE SEQUENCE [LARGE SCALE GENOMIC DNA]</scope>
    <source>
        <strain evidence="15 16">DJ011</strain>
    </source>
</reference>
<dbReference type="CDD" id="cd00130">
    <property type="entry name" value="PAS"/>
    <property type="match status" value="1"/>
</dbReference>
<keyword evidence="5" id="KW-0597">Phosphoprotein</keyword>
<dbReference type="Pfam" id="PF14689">
    <property type="entry name" value="SPOB_a"/>
    <property type="match status" value="1"/>
</dbReference>
<keyword evidence="10" id="KW-0067">ATP-binding</keyword>
<dbReference type="SUPFAM" id="SSF55874">
    <property type="entry name" value="ATPase domain of HSP90 chaperone/DNA topoisomerase II/histidine kinase"/>
    <property type="match status" value="1"/>
</dbReference>
<keyword evidence="11 13" id="KW-1133">Transmembrane helix</keyword>
<dbReference type="Gene3D" id="1.10.287.130">
    <property type="match status" value="1"/>
</dbReference>
<keyword evidence="6" id="KW-0808">Transferase</keyword>
<evidence type="ECO:0000256" key="1">
    <source>
        <dbReference type="ARBA" id="ARBA00000085"/>
    </source>
</evidence>
<evidence type="ECO:0000256" key="11">
    <source>
        <dbReference type="ARBA" id="ARBA00022989"/>
    </source>
</evidence>
<protein>
    <recommendedName>
        <fullName evidence="3">histidine kinase</fullName>
        <ecNumber evidence="3">2.7.13.3</ecNumber>
    </recommendedName>
</protein>
<organism evidence="15 16">
    <name type="scientific">Clostridium tetanomorphum</name>
    <dbReference type="NCBI Taxonomy" id="1553"/>
    <lineage>
        <taxon>Bacteria</taxon>
        <taxon>Bacillati</taxon>
        <taxon>Bacillota</taxon>
        <taxon>Clostridia</taxon>
        <taxon>Eubacteriales</taxon>
        <taxon>Clostridiaceae</taxon>
        <taxon>Clostridium</taxon>
    </lineage>
</organism>
<keyword evidence="8" id="KW-0547">Nucleotide-binding</keyword>
<comment type="subcellular location">
    <subcellularLocation>
        <location evidence="2">Cell membrane</location>
        <topology evidence="2">Multi-pass membrane protein</topology>
    </subcellularLocation>
</comment>
<dbReference type="InterPro" id="IPR029151">
    <property type="entry name" value="Sensor-like_sf"/>
</dbReference>
<evidence type="ECO:0000259" key="14">
    <source>
        <dbReference type="PROSITE" id="PS50109"/>
    </source>
</evidence>
<gene>
    <name evidence="15" type="ORF">HGG79_07655</name>
</gene>
<evidence type="ECO:0000256" key="8">
    <source>
        <dbReference type="ARBA" id="ARBA00022741"/>
    </source>
</evidence>
<proteinExistence type="predicted"/>
<feature type="domain" description="Histidine kinase" evidence="14">
    <location>
        <begin position="336"/>
        <end position="530"/>
    </location>
</feature>
<keyword evidence="16" id="KW-1185">Reference proteome</keyword>
<dbReference type="SMART" id="SM00091">
    <property type="entry name" value="PAS"/>
    <property type="match status" value="1"/>
</dbReference>
<evidence type="ECO:0000256" key="4">
    <source>
        <dbReference type="ARBA" id="ARBA00022475"/>
    </source>
</evidence>
<dbReference type="PANTHER" id="PTHR43547:SF10">
    <property type="entry name" value="SENSOR HISTIDINE KINASE DCUS"/>
    <property type="match status" value="1"/>
</dbReference>
<dbReference type="Gene3D" id="3.30.565.10">
    <property type="entry name" value="Histidine kinase-like ATPase, C-terminal domain"/>
    <property type="match status" value="1"/>
</dbReference>
<dbReference type="InterPro" id="IPR036890">
    <property type="entry name" value="HATPase_C_sf"/>
</dbReference>
<dbReference type="Gene3D" id="3.30.450.20">
    <property type="entry name" value="PAS domain"/>
    <property type="match status" value="2"/>
</dbReference>
<accession>A0A923E715</accession>
<dbReference type="Proteomes" id="UP000563151">
    <property type="component" value="Unassembled WGS sequence"/>
</dbReference>
<dbReference type="InterPro" id="IPR039506">
    <property type="entry name" value="SPOB_a"/>
</dbReference>
<evidence type="ECO:0000313" key="15">
    <source>
        <dbReference type="EMBL" id="MBC2397650.1"/>
    </source>
</evidence>
<dbReference type="SMART" id="SM00387">
    <property type="entry name" value="HATPase_c"/>
    <property type="match status" value="1"/>
</dbReference>
<dbReference type="SUPFAM" id="SSF55785">
    <property type="entry name" value="PYP-like sensor domain (PAS domain)"/>
    <property type="match status" value="1"/>
</dbReference>
<dbReference type="SUPFAM" id="SSF103190">
    <property type="entry name" value="Sensory domain-like"/>
    <property type="match status" value="1"/>
</dbReference>
<dbReference type="Pfam" id="PF13426">
    <property type="entry name" value="PAS_9"/>
    <property type="match status" value="1"/>
</dbReference>
<dbReference type="EC" id="2.7.13.3" evidence="3"/>
<feature type="transmembrane region" description="Helical" evidence="13">
    <location>
        <begin position="12"/>
        <end position="32"/>
    </location>
</feature>
<dbReference type="InterPro" id="IPR003594">
    <property type="entry name" value="HATPase_dom"/>
</dbReference>
<dbReference type="InterPro" id="IPR004358">
    <property type="entry name" value="Sig_transdc_His_kin-like_C"/>
</dbReference>
<name>A0A923E715_CLOTT</name>